<organism evidence="1 2">
    <name type="scientific">Sulfurimonas gotlandica (strain DSM 19862 / JCM 16533 / GD1)</name>
    <dbReference type="NCBI Taxonomy" id="929558"/>
    <lineage>
        <taxon>Bacteria</taxon>
        <taxon>Pseudomonadati</taxon>
        <taxon>Campylobacterota</taxon>
        <taxon>Epsilonproteobacteria</taxon>
        <taxon>Campylobacterales</taxon>
        <taxon>Sulfurimonadaceae</taxon>
        <taxon>Sulfurimonas</taxon>
    </lineage>
</organism>
<proteinExistence type="predicted"/>
<dbReference type="Proteomes" id="UP000006431">
    <property type="component" value="Unassembled WGS sequence"/>
</dbReference>
<dbReference type="EMBL" id="AFRZ01000001">
    <property type="protein sequence ID" value="EHP29042.1"/>
    <property type="molecule type" value="Genomic_DNA"/>
</dbReference>
<name>H1FVB6_SULGG</name>
<sequence length="315" mass="36203">MVVSNDAGATEYISHLMLNEKEYEWNVYALEDSIASKIFKKYDIEFDSIFNLSELNNIVSKIQPNVIFYGTGWQVDFSNIVKNICMNTKIKSVALIDHWSNYKERFAKESLPDTIIVMDDLANKIAKKTFNNKVNIIQLKNHFIEYMISNFSLIEHKSLDSIVFLSQPTVVNKVDLDAYEYTLVETLLNFFDNIIIRLHPSENENKFNKIIAKYPKVIVKIVKPHEEDLLITLSQSKLTIGLSSMALYISCLLNIDTVSCVLNSGIKPNIPIPKKYVIKNLNDLKDIVFSHSNINHQSENEIEFKNMIQHTLGDS</sequence>
<dbReference type="OrthoDB" id="757934at2"/>
<gene>
    <name evidence="1" type="ORF">SMGD1_0515</name>
</gene>
<dbReference type="RefSeq" id="WP_008340541.1">
    <property type="nucleotide sequence ID" value="NZ_AFRZ01000001.1"/>
</dbReference>
<evidence type="ECO:0000313" key="1">
    <source>
        <dbReference type="EMBL" id="EHP29042.1"/>
    </source>
</evidence>
<reference evidence="1 2" key="1">
    <citation type="journal article" date="2012" name="Proc. Natl. Acad. Sci. U.S.A.">
        <title>Genome and physiology of a model Epsilonproteobacterium responsible for sulfide detoxification in marine oxygen depletion zones.</title>
        <authorList>
            <person name="Grote J."/>
            <person name="Schott T."/>
            <person name="Bruckner C.G."/>
            <person name="Glockner F.O."/>
            <person name="Jost G."/>
            <person name="Teeling H."/>
            <person name="Labrenz M."/>
            <person name="Jurgens K."/>
        </authorList>
    </citation>
    <scope>NUCLEOTIDE SEQUENCE [LARGE SCALE GENOMIC DNA]</scope>
    <source>
        <strain evidence="1 2">GD1</strain>
    </source>
</reference>
<dbReference type="PATRIC" id="fig|929558.5.peg.513"/>
<dbReference type="STRING" id="929558.SMGD1_0515"/>
<evidence type="ECO:0000313" key="2">
    <source>
        <dbReference type="Proteomes" id="UP000006431"/>
    </source>
</evidence>
<dbReference type="eggNOG" id="COG0859">
    <property type="taxonomic scope" value="Bacteria"/>
</dbReference>
<keyword evidence="2" id="KW-1185">Reference proteome</keyword>
<dbReference type="AlphaFoldDB" id="H1FVB6"/>
<accession>H1FVB6</accession>
<comment type="caution">
    <text evidence="1">The sequence shown here is derived from an EMBL/GenBank/DDBJ whole genome shotgun (WGS) entry which is preliminary data.</text>
</comment>
<protein>
    <submittedName>
        <fullName evidence="1">Uncharacterized protein</fullName>
    </submittedName>
</protein>
<dbReference type="HOGENOM" id="CLU_818073_0_0_7"/>